<dbReference type="InterPro" id="IPR036188">
    <property type="entry name" value="FAD/NAD-bd_sf"/>
</dbReference>
<dbReference type="SUPFAM" id="SSF51905">
    <property type="entry name" value="FAD/NAD(P)-binding domain"/>
    <property type="match status" value="1"/>
</dbReference>
<dbReference type="Gene3D" id="3.30.390.30">
    <property type="match status" value="1"/>
</dbReference>
<dbReference type="SUPFAM" id="SSF55424">
    <property type="entry name" value="FAD/NAD-linked reductases, dimerisation (C-terminal) domain"/>
    <property type="match status" value="1"/>
</dbReference>
<evidence type="ECO:0000259" key="5">
    <source>
        <dbReference type="Pfam" id="PF07992"/>
    </source>
</evidence>
<dbReference type="InterPro" id="IPR050446">
    <property type="entry name" value="FAD-oxidoreductase/Apoptosis"/>
</dbReference>
<sequence length="390" mass="41312">MTERIVIVGAGVTGATAAQTLRKEGFEGSITLIGSEPIAPYRRPVVSKDLLAGTIALEKCLIDTESSWAAQDIALLTGTTVVAVEDGRVRLRTGEALAYDSLLLATGARANTLHPTPEARTHTLRGIEDIAALRDSILSTGSLLVIGAGLIGCEVAATARALGADVRILHAGTAPLERILPEAVSEVVRDLHAAHDVPIENDVLLSEIADDPGGTITATAIDGRTWTAGTVLVAIGSSPSDELARSAGLDVDNGILVDERYRTSRPGVFAAGDVANRFLPQLGQHERSEHWNSARYDGAAAAKSMLGQPAPDFETPWGWSSQYGVNIQFAGWMHPHDELVVQGSLPDRDFAALALRHGELVGAAAIGRPKELRTVRQTMESARPFPSVRR</sequence>
<keyword evidence="3" id="KW-0274">FAD</keyword>
<keyword evidence="4" id="KW-0560">Oxidoreductase</keyword>
<organism evidence="7 8">
    <name type="scientific">Nocardia acididurans</name>
    <dbReference type="NCBI Taxonomy" id="2802282"/>
    <lineage>
        <taxon>Bacteria</taxon>
        <taxon>Bacillati</taxon>
        <taxon>Actinomycetota</taxon>
        <taxon>Actinomycetes</taxon>
        <taxon>Mycobacteriales</taxon>
        <taxon>Nocardiaceae</taxon>
        <taxon>Nocardia</taxon>
    </lineage>
</organism>
<evidence type="ECO:0000256" key="4">
    <source>
        <dbReference type="ARBA" id="ARBA00023002"/>
    </source>
</evidence>
<evidence type="ECO:0000259" key="6">
    <source>
        <dbReference type="Pfam" id="PF14759"/>
    </source>
</evidence>
<keyword evidence="8" id="KW-1185">Reference proteome</keyword>
<evidence type="ECO:0000256" key="3">
    <source>
        <dbReference type="ARBA" id="ARBA00022827"/>
    </source>
</evidence>
<comment type="cofactor">
    <cofactor evidence="1">
        <name>FAD</name>
        <dbReference type="ChEBI" id="CHEBI:57692"/>
    </cofactor>
</comment>
<dbReference type="Pfam" id="PF07992">
    <property type="entry name" value="Pyr_redox_2"/>
    <property type="match status" value="1"/>
</dbReference>
<dbReference type="InterPro" id="IPR023753">
    <property type="entry name" value="FAD/NAD-binding_dom"/>
</dbReference>
<dbReference type="EMBL" id="JAERRJ010000011">
    <property type="protein sequence ID" value="MBL1078177.1"/>
    <property type="molecule type" value="Genomic_DNA"/>
</dbReference>
<evidence type="ECO:0000256" key="1">
    <source>
        <dbReference type="ARBA" id="ARBA00001974"/>
    </source>
</evidence>
<dbReference type="InterPro" id="IPR028202">
    <property type="entry name" value="Reductase_C"/>
</dbReference>
<dbReference type="PANTHER" id="PTHR43557:SF2">
    <property type="entry name" value="RIESKE DOMAIN-CONTAINING PROTEIN-RELATED"/>
    <property type="match status" value="1"/>
</dbReference>
<evidence type="ECO:0000256" key="2">
    <source>
        <dbReference type="ARBA" id="ARBA00022630"/>
    </source>
</evidence>
<dbReference type="PRINTS" id="PR00368">
    <property type="entry name" value="FADPNR"/>
</dbReference>
<dbReference type="InterPro" id="IPR016156">
    <property type="entry name" value="FAD/NAD-linked_Rdtase_dimer_sf"/>
</dbReference>
<protein>
    <submittedName>
        <fullName evidence="7">FAD-dependent oxidoreductase</fullName>
    </submittedName>
</protein>
<feature type="domain" description="Reductase C-terminal" evidence="6">
    <location>
        <begin position="317"/>
        <end position="385"/>
    </location>
</feature>
<gene>
    <name evidence="7" type="ORF">JK358_27595</name>
</gene>
<name>A0ABS1MBZ6_9NOCA</name>
<dbReference type="RefSeq" id="WP_201953007.1">
    <property type="nucleotide sequence ID" value="NZ_JAERRJ010000011.1"/>
</dbReference>
<keyword evidence="2" id="KW-0285">Flavoprotein</keyword>
<dbReference type="PANTHER" id="PTHR43557">
    <property type="entry name" value="APOPTOSIS-INDUCING FACTOR 1"/>
    <property type="match status" value="1"/>
</dbReference>
<evidence type="ECO:0000313" key="8">
    <source>
        <dbReference type="Proteomes" id="UP000602198"/>
    </source>
</evidence>
<accession>A0ABS1MBZ6</accession>
<dbReference type="Pfam" id="PF14759">
    <property type="entry name" value="Reductase_C"/>
    <property type="match status" value="1"/>
</dbReference>
<reference evidence="7 8" key="1">
    <citation type="submission" date="2021-01" db="EMBL/GenBank/DDBJ databases">
        <title>WGS of actinomycetes isolated from Thailand.</title>
        <authorList>
            <person name="Thawai C."/>
        </authorList>
    </citation>
    <scope>NUCLEOTIDE SEQUENCE [LARGE SCALE GENOMIC DNA]</scope>
    <source>
        <strain evidence="7 8">LPG 2</strain>
    </source>
</reference>
<dbReference type="PRINTS" id="PR00469">
    <property type="entry name" value="PNDRDTASEII"/>
</dbReference>
<evidence type="ECO:0000313" key="7">
    <source>
        <dbReference type="EMBL" id="MBL1078177.1"/>
    </source>
</evidence>
<proteinExistence type="predicted"/>
<dbReference type="Proteomes" id="UP000602198">
    <property type="component" value="Unassembled WGS sequence"/>
</dbReference>
<dbReference type="Gene3D" id="3.50.50.60">
    <property type="entry name" value="FAD/NAD(P)-binding domain"/>
    <property type="match status" value="2"/>
</dbReference>
<comment type="caution">
    <text evidence="7">The sequence shown here is derived from an EMBL/GenBank/DDBJ whole genome shotgun (WGS) entry which is preliminary data.</text>
</comment>
<feature type="domain" description="FAD/NAD(P)-binding" evidence="5">
    <location>
        <begin position="4"/>
        <end position="298"/>
    </location>
</feature>